<evidence type="ECO:0008006" key="4">
    <source>
        <dbReference type="Google" id="ProtNLM"/>
    </source>
</evidence>
<name>A0A1Y2PGF3_9FLAO</name>
<protein>
    <recommendedName>
        <fullName evidence="4">DUF4956 domain-containing protein</fullName>
    </recommendedName>
</protein>
<evidence type="ECO:0000313" key="3">
    <source>
        <dbReference type="Proteomes" id="UP000194221"/>
    </source>
</evidence>
<reference evidence="2 3" key="1">
    <citation type="submission" date="2015-03" db="EMBL/GenBank/DDBJ databases">
        <title>Genome sequence of Tenacibaculum sp. S2-2, isolated from intestinal microbiota of sea cucumber, Apostichopus japonicas.</title>
        <authorList>
            <person name="Shao Z."/>
            <person name="Wang L."/>
            <person name="Li X."/>
        </authorList>
    </citation>
    <scope>NUCLEOTIDE SEQUENCE [LARGE SCALE GENOMIC DNA]</scope>
    <source>
        <strain evidence="2 3">S2-2</strain>
    </source>
</reference>
<dbReference type="Pfam" id="PF16316">
    <property type="entry name" value="DUF4956"/>
    <property type="match status" value="1"/>
</dbReference>
<keyword evidence="1" id="KW-0812">Transmembrane</keyword>
<feature type="transmembrane region" description="Helical" evidence="1">
    <location>
        <begin position="108"/>
        <end position="126"/>
    </location>
</feature>
<keyword evidence="1" id="KW-1133">Transmembrane helix</keyword>
<keyword evidence="1" id="KW-0472">Membrane</keyword>
<accession>A0A1Y2PGF3</accession>
<dbReference type="AlphaFoldDB" id="A0A1Y2PGF3"/>
<gene>
    <name evidence="2" type="ORF">WH52_00740</name>
</gene>
<dbReference type="InterPro" id="IPR032531">
    <property type="entry name" value="DUF4956"/>
</dbReference>
<feature type="transmembrane region" description="Helical" evidence="1">
    <location>
        <begin position="32"/>
        <end position="49"/>
    </location>
</feature>
<organism evidence="2 3">
    <name type="scientific">Tenacibaculum holothuriorum</name>
    <dbReference type="NCBI Taxonomy" id="1635173"/>
    <lineage>
        <taxon>Bacteria</taxon>
        <taxon>Pseudomonadati</taxon>
        <taxon>Bacteroidota</taxon>
        <taxon>Flavobacteriia</taxon>
        <taxon>Flavobacteriales</taxon>
        <taxon>Flavobacteriaceae</taxon>
        <taxon>Tenacibaculum</taxon>
    </lineage>
</organism>
<dbReference type="Proteomes" id="UP000194221">
    <property type="component" value="Unassembled WGS sequence"/>
</dbReference>
<evidence type="ECO:0000313" key="2">
    <source>
        <dbReference type="EMBL" id="OSY89576.1"/>
    </source>
</evidence>
<proteinExistence type="predicted"/>
<comment type="caution">
    <text evidence="2">The sequence shown here is derived from an EMBL/GenBank/DDBJ whole genome shotgun (WGS) entry which is preliminary data.</text>
</comment>
<evidence type="ECO:0000256" key="1">
    <source>
        <dbReference type="SAM" id="Phobius"/>
    </source>
</evidence>
<dbReference type="STRING" id="1635173.WH52_00740"/>
<feature type="transmembrane region" description="Helical" evidence="1">
    <location>
        <begin position="6"/>
        <end position="23"/>
    </location>
</feature>
<dbReference type="EMBL" id="LAPZ01000001">
    <property type="protein sequence ID" value="OSY89576.1"/>
    <property type="molecule type" value="Genomic_DNA"/>
</dbReference>
<dbReference type="RefSeq" id="WP_143592000.1">
    <property type="nucleotide sequence ID" value="NZ_LAPZ01000001.1"/>
</dbReference>
<keyword evidence="3" id="KW-1185">Reference proteome</keyword>
<dbReference type="InParanoid" id="A0A1Y2PGF3"/>
<feature type="transmembrane region" description="Helical" evidence="1">
    <location>
        <begin position="55"/>
        <end position="72"/>
    </location>
</feature>
<sequence length="186" mass="21661">MNEFLLKLLFNIIISVIIIRFIYYKSTKNSDYVFTYFIIGQIVFLLCYLLKSIELQLGFALGLFAIFGIIRYRTSTIQIKDMTYLFSIIGLSIINSLTDSSYYKELIISNLVIIGLIWGLEAIFTYKKLESTLITITNIEDLNLKNEIELKNHISQKLDIDIQKVTIKRIDFFNDSAEILVYYLTS</sequence>
<dbReference type="OrthoDB" id="154078at2"/>